<dbReference type="InterPro" id="IPR016024">
    <property type="entry name" value="ARM-type_fold"/>
</dbReference>
<dbReference type="SUPFAM" id="SSF48371">
    <property type="entry name" value="ARM repeat"/>
    <property type="match status" value="1"/>
</dbReference>
<reference evidence="2" key="1">
    <citation type="submission" date="2023-03" db="EMBL/GenBank/DDBJ databases">
        <title>Massive genome expansion in bonnet fungi (Mycena s.s.) driven by repeated elements and novel gene families across ecological guilds.</title>
        <authorList>
            <consortium name="Lawrence Berkeley National Laboratory"/>
            <person name="Harder C.B."/>
            <person name="Miyauchi S."/>
            <person name="Viragh M."/>
            <person name="Kuo A."/>
            <person name="Thoen E."/>
            <person name="Andreopoulos B."/>
            <person name="Lu D."/>
            <person name="Skrede I."/>
            <person name="Drula E."/>
            <person name="Henrissat B."/>
            <person name="Morin E."/>
            <person name="Kohler A."/>
            <person name="Barry K."/>
            <person name="LaButti K."/>
            <person name="Morin E."/>
            <person name="Salamov A."/>
            <person name="Lipzen A."/>
            <person name="Mereny Z."/>
            <person name="Hegedus B."/>
            <person name="Baldrian P."/>
            <person name="Stursova M."/>
            <person name="Weitz H."/>
            <person name="Taylor A."/>
            <person name="Grigoriev I.V."/>
            <person name="Nagy L.G."/>
            <person name="Martin F."/>
            <person name="Kauserud H."/>
        </authorList>
    </citation>
    <scope>NUCLEOTIDE SEQUENCE</scope>
    <source>
        <strain evidence="2">CBHHK200</strain>
    </source>
</reference>
<evidence type="ECO:0000313" key="3">
    <source>
        <dbReference type="Proteomes" id="UP001218188"/>
    </source>
</evidence>
<dbReference type="Proteomes" id="UP001218188">
    <property type="component" value="Unassembled WGS sequence"/>
</dbReference>
<evidence type="ECO:0000256" key="1">
    <source>
        <dbReference type="SAM" id="MobiDB-lite"/>
    </source>
</evidence>
<accession>A0AAD6T292</accession>
<feature type="region of interest" description="Disordered" evidence="1">
    <location>
        <begin position="688"/>
        <end position="768"/>
    </location>
</feature>
<dbReference type="AlphaFoldDB" id="A0AAD6T292"/>
<feature type="compositionally biased region" description="Basic residues" evidence="1">
    <location>
        <begin position="737"/>
        <end position="749"/>
    </location>
</feature>
<dbReference type="PANTHER" id="PTHR15599:SF1">
    <property type="entry name" value="RADIAL SPOKE HEAD 14 HOMOLOG"/>
    <property type="match status" value="1"/>
</dbReference>
<proteinExistence type="predicted"/>
<dbReference type="InterPro" id="IPR042856">
    <property type="entry name" value="RSP14"/>
</dbReference>
<comment type="caution">
    <text evidence="2">The sequence shown here is derived from an EMBL/GenBank/DDBJ whole genome shotgun (WGS) entry which is preliminary data.</text>
</comment>
<gene>
    <name evidence="2" type="ORF">C8F04DRAFT_1232777</name>
</gene>
<dbReference type="SMART" id="SM00185">
    <property type="entry name" value="ARM"/>
    <property type="match status" value="8"/>
</dbReference>
<feature type="compositionally biased region" description="Basic and acidic residues" evidence="1">
    <location>
        <begin position="727"/>
        <end position="736"/>
    </location>
</feature>
<dbReference type="Gene3D" id="1.25.10.10">
    <property type="entry name" value="Leucine-rich Repeat Variant"/>
    <property type="match status" value="2"/>
</dbReference>
<sequence>MPPLTRQQTPGSIHSWWSDSNPTGATISLHAIAKPLVRFMYHRQALAFIDGNRGTPLSRASMEIYSSYLAFKYLAPSTKIAILMELTARAKAQEDARVLADSIWLREFVELLNSPNPDVCSATCLLLEELVLHEDLTIAVISSLPFADLMRIVHAGVVVQFVARLCRTAGRSDHPEPFLQCALPELLESSNAEIRISACKVLGNLALNEPRAVSVLSLVPLLSDRHAEVIKQAAHTVGRMVESRDGAQAAVDARVLDYLPKLLETSNNEMRRLACTMLGNLSRHRFTVGSVISEIPWVQLMTLLRRVKPHAFVHATKNNGVEYATKALCRLDVWTDGAQAAVQAGVLDCLPSLLRSSDSTVCIRASRFIQTFARELLQSSNAEIRISACKVLGKLALNESEAVSVLSLVPLLRRVMIPPSFPYDRHAKVTEHATYALGVIAEWPDSAQAAVDARILDYLPELLETSNNEVRRLTCTVLGNLAHHEVTVGRVISEVPWVQLMALLRRVFASHNSDVEYATEALCSLVVWVDGAQAAIQAGVLDYLPTLFQSSNSIVRIRACRLVENCARHESTSVAIVGLNNIFGHLGTLLQPAYAYFGQGQRCYLYALLALARITEWPNSVELPAVSSIVAQVSVHLTSQSPARSWRDSHGVGWIIEEAGEFGPGTHPTLVLAPDLLLLPPLVPRREEKEWPCPTDTFEDEGQESGGGRRHPVHLRGPPTPAHICKLRAETKDKTMRVRGPHNSGRWKRSGPDEPRDRRSTPPHLCFPSFSQEVLDRKILANFP</sequence>
<dbReference type="InterPro" id="IPR011989">
    <property type="entry name" value="ARM-like"/>
</dbReference>
<feature type="compositionally biased region" description="Basic and acidic residues" evidence="1">
    <location>
        <begin position="750"/>
        <end position="760"/>
    </location>
</feature>
<dbReference type="InterPro" id="IPR000225">
    <property type="entry name" value="Armadillo"/>
</dbReference>
<keyword evidence="3" id="KW-1185">Reference proteome</keyword>
<name>A0AAD6T292_9AGAR</name>
<organism evidence="2 3">
    <name type="scientific">Mycena alexandri</name>
    <dbReference type="NCBI Taxonomy" id="1745969"/>
    <lineage>
        <taxon>Eukaryota</taxon>
        <taxon>Fungi</taxon>
        <taxon>Dikarya</taxon>
        <taxon>Basidiomycota</taxon>
        <taxon>Agaricomycotina</taxon>
        <taxon>Agaricomycetes</taxon>
        <taxon>Agaricomycetidae</taxon>
        <taxon>Agaricales</taxon>
        <taxon>Marasmiineae</taxon>
        <taxon>Mycenaceae</taxon>
        <taxon>Mycena</taxon>
    </lineage>
</organism>
<dbReference type="PANTHER" id="PTHR15599">
    <property type="entry name" value="RTDR1"/>
    <property type="match status" value="1"/>
</dbReference>
<protein>
    <submittedName>
        <fullName evidence="2">Armadillo-type protein</fullName>
    </submittedName>
</protein>
<evidence type="ECO:0000313" key="2">
    <source>
        <dbReference type="EMBL" id="KAJ7037105.1"/>
    </source>
</evidence>
<dbReference type="EMBL" id="JARJCM010000039">
    <property type="protein sequence ID" value="KAJ7037105.1"/>
    <property type="molecule type" value="Genomic_DNA"/>
</dbReference>